<dbReference type="NCBIfam" id="TIGR01167">
    <property type="entry name" value="LPXTG_anchor"/>
    <property type="match status" value="1"/>
</dbReference>
<evidence type="ECO:0000313" key="13">
    <source>
        <dbReference type="Proteomes" id="UP001254075"/>
    </source>
</evidence>
<evidence type="ECO:0000256" key="6">
    <source>
        <dbReference type="ARBA" id="ARBA00023088"/>
    </source>
</evidence>
<dbReference type="Gene3D" id="2.60.40.1280">
    <property type="match status" value="1"/>
</dbReference>
<feature type="domain" description="SpaA-like prealbumin fold" evidence="10">
    <location>
        <begin position="536"/>
        <end position="620"/>
    </location>
</feature>
<feature type="domain" description="SDR-like Ig" evidence="11">
    <location>
        <begin position="62"/>
        <end position="152"/>
    </location>
</feature>
<feature type="chain" id="PRO_5043510792" evidence="9">
    <location>
        <begin position="22"/>
        <end position="900"/>
    </location>
</feature>
<dbReference type="Proteomes" id="UP001254075">
    <property type="component" value="Unassembled WGS sequence"/>
</dbReference>
<feature type="region of interest" description="Disordered" evidence="7">
    <location>
        <begin position="736"/>
        <end position="870"/>
    </location>
</feature>
<feature type="compositionally biased region" description="Low complexity" evidence="7">
    <location>
        <begin position="291"/>
        <end position="304"/>
    </location>
</feature>
<accession>A0AAW8W6J9</accession>
<dbReference type="InterPro" id="IPR041033">
    <property type="entry name" value="SpaA_PFL_dom_1"/>
</dbReference>
<evidence type="ECO:0000313" key="12">
    <source>
        <dbReference type="EMBL" id="MDT7014275.1"/>
    </source>
</evidence>
<dbReference type="Pfam" id="PF17961">
    <property type="entry name" value="Big_8"/>
    <property type="match status" value="1"/>
</dbReference>
<dbReference type="SUPFAM" id="SSF49478">
    <property type="entry name" value="Cna protein B-type domain"/>
    <property type="match status" value="2"/>
</dbReference>
<comment type="subcellular location">
    <subcellularLocation>
        <location evidence="1">Secreted</location>
        <location evidence="1">Cell wall</location>
        <topology evidence="1">Peptidoglycan-anchor</topology>
    </subcellularLocation>
</comment>
<dbReference type="InterPro" id="IPR008966">
    <property type="entry name" value="Adhesion_dom_sf"/>
</dbReference>
<dbReference type="PANTHER" id="PTHR36108:SF13">
    <property type="entry name" value="COLOSSIN-B-RELATED"/>
    <property type="match status" value="1"/>
</dbReference>
<keyword evidence="4" id="KW-0964">Secreted</keyword>
<feature type="domain" description="SpaA-like prealbumin fold" evidence="10">
    <location>
        <begin position="641"/>
        <end position="734"/>
    </location>
</feature>
<evidence type="ECO:0000256" key="2">
    <source>
        <dbReference type="ARBA" id="ARBA00007257"/>
    </source>
</evidence>
<keyword evidence="8" id="KW-0812">Transmembrane</keyword>
<keyword evidence="5 9" id="KW-0732">Signal</keyword>
<feature type="transmembrane region" description="Helical" evidence="8">
    <location>
        <begin position="875"/>
        <end position="895"/>
    </location>
</feature>
<proteinExistence type="inferred from homology"/>
<feature type="domain" description="SpaA-like prealbumin fold" evidence="10">
    <location>
        <begin position="432"/>
        <end position="525"/>
    </location>
</feature>
<dbReference type="Pfam" id="PF17802">
    <property type="entry name" value="SpaA"/>
    <property type="match status" value="4"/>
</dbReference>
<dbReference type="InterPro" id="IPR041171">
    <property type="entry name" value="SDR_Ig"/>
</dbReference>
<name>A0AAW8W6J9_9LACO</name>
<gene>
    <name evidence="12" type="ORF">RI532_07625</name>
</gene>
<protein>
    <submittedName>
        <fullName evidence="12">SpaA isopeptide-forming pilin-related protein</fullName>
    </submittedName>
</protein>
<keyword evidence="6" id="KW-0572">Peptidoglycan-anchor</keyword>
<dbReference type="PANTHER" id="PTHR36108">
    <property type="entry name" value="COLOSSIN-B-RELATED"/>
    <property type="match status" value="1"/>
</dbReference>
<feature type="domain" description="SpaA-like prealbumin fold" evidence="10">
    <location>
        <begin position="328"/>
        <end position="418"/>
    </location>
</feature>
<dbReference type="EMBL" id="JAVLAM010000001">
    <property type="protein sequence ID" value="MDT7014275.1"/>
    <property type="molecule type" value="Genomic_DNA"/>
</dbReference>
<evidence type="ECO:0000256" key="4">
    <source>
        <dbReference type="ARBA" id="ARBA00022525"/>
    </source>
</evidence>
<dbReference type="InterPro" id="IPR011252">
    <property type="entry name" value="Fibrogen-bd_dom1"/>
</dbReference>
<evidence type="ECO:0000256" key="5">
    <source>
        <dbReference type="ARBA" id="ARBA00022729"/>
    </source>
</evidence>
<comment type="similarity">
    <text evidence="2">Belongs to the serine-aspartate repeat-containing protein (SDr) family.</text>
</comment>
<organism evidence="12 13">
    <name type="scientific">Levilactobacillus namurensis</name>
    <dbReference type="NCBI Taxonomy" id="380393"/>
    <lineage>
        <taxon>Bacteria</taxon>
        <taxon>Bacillati</taxon>
        <taxon>Bacillota</taxon>
        <taxon>Bacilli</taxon>
        <taxon>Lactobacillales</taxon>
        <taxon>Lactobacillaceae</taxon>
        <taxon>Levilactobacillus</taxon>
    </lineage>
</organism>
<dbReference type="GO" id="GO:0007155">
    <property type="term" value="P:cell adhesion"/>
    <property type="evidence" value="ECO:0007669"/>
    <property type="project" value="InterPro"/>
</dbReference>
<sequence>MITVIVGILAILTGSPVGAHAQDITGVTKGLDAPVKVEEAIDGQYVDITQDYQSGKTLLTAGNYYQLTYDWSINDHQKVSAGDTATVTMPNTSTHGSLGFDVTSVGSKQTVGKFNAQASTAEDALQTGTITFNDQLAQTNVGRAGEISFTVSGTQKDTTDPSAGHQIIAKGGWVPDNSTYTGSIPDTVVWQLVINPDRKDLGDVTIKDDLDGNLTFDGPKSVSAHAQDADGNNIAEVTPTVTSEGSEITFILKHVTQKISLTYTTTPKYDQLGTATAGYFSNYADLTSTSGTAGNTGSGSTSSNPVYGSDHKDVGWGGKGNVGGGYRGSVTLTKVDADDPAKVLPGAVYELREYNTATKKYDRVAQSNLTTDHNGQTSSGLSIGEYEYVETKAPDGYQLDTTPLPFVISPNTAPVHQTVTAKDQQKPVDNQGSVTLTKVDATSKQALAGAVFSLQKKTGESYQDVANETTLTTDASGQLNVTGLSAGAYHFTEVTPPTGYAKSQKPTADFTITAGSKDHQTVTVEDIKTPTANQGSAMLTKIDAASNAVLPGATFKLQRLVNGHYQDVADKTDLVTDAQGQITVAGLSDGDYQFVETQAPEGYDKNADGQPFTITAGATAVQKVIMKDVKTKTPPKATGSAILIKEDATDAAKRLPGAVFKLQEQNEQGVYVDYQPETTVTTTANGQVEVTNLPVGNYQFVETVAPEGYQLDKNIAHRTHPFTIATGQTVPVTVTVQDAPTGTPTPPNNEAGSSSNSSGVPSSSNVPSSSSVTNSSSTVPPVISSSELSSSEIVTSTETTGNSSSQPTTSTTTKTPGVTPSSRASHTDTTVNGGADGSGVGSASGDRGTARESHPIHHRRSAGVSRLPQTSEQKAVAGLFLGLLLLGGTLSYLQWRRNRS</sequence>
<keyword evidence="3" id="KW-0134">Cell wall</keyword>
<evidence type="ECO:0000256" key="8">
    <source>
        <dbReference type="SAM" id="Phobius"/>
    </source>
</evidence>
<evidence type="ECO:0000256" key="9">
    <source>
        <dbReference type="SAM" id="SignalP"/>
    </source>
</evidence>
<evidence type="ECO:0000256" key="7">
    <source>
        <dbReference type="SAM" id="MobiDB-lite"/>
    </source>
</evidence>
<feature type="region of interest" description="Disordered" evidence="7">
    <location>
        <begin position="291"/>
        <end position="311"/>
    </location>
</feature>
<evidence type="ECO:0000256" key="1">
    <source>
        <dbReference type="ARBA" id="ARBA00004168"/>
    </source>
</evidence>
<comment type="caution">
    <text evidence="12">The sequence shown here is derived from an EMBL/GenBank/DDBJ whole genome shotgun (WGS) entry which is preliminary data.</text>
</comment>
<keyword evidence="8" id="KW-1133">Transmembrane helix</keyword>
<feature type="compositionally biased region" description="Polar residues" evidence="7">
    <location>
        <begin position="823"/>
        <end position="832"/>
    </location>
</feature>
<keyword evidence="8" id="KW-0472">Membrane</keyword>
<reference evidence="12" key="1">
    <citation type="submission" date="2023-08" db="EMBL/GenBank/DDBJ databases">
        <authorList>
            <person name="Page C.A."/>
            <person name="Perez-Diaz I.M."/>
        </authorList>
    </citation>
    <scope>NUCLEOTIDE SEQUENCE</scope>
    <source>
        <strain evidence="12">3.8.38</strain>
    </source>
</reference>
<evidence type="ECO:0000259" key="10">
    <source>
        <dbReference type="Pfam" id="PF17802"/>
    </source>
</evidence>
<dbReference type="InterPro" id="IPR013783">
    <property type="entry name" value="Ig-like_fold"/>
</dbReference>
<dbReference type="AlphaFoldDB" id="A0AAW8W6J9"/>
<feature type="signal peptide" evidence="9">
    <location>
        <begin position="1"/>
        <end position="21"/>
    </location>
</feature>
<dbReference type="Gene3D" id="2.60.40.10">
    <property type="entry name" value="Immunoglobulins"/>
    <property type="match status" value="4"/>
</dbReference>
<evidence type="ECO:0000259" key="11">
    <source>
        <dbReference type="Pfam" id="PF17961"/>
    </source>
</evidence>
<dbReference type="SUPFAM" id="SSF49401">
    <property type="entry name" value="Bacterial adhesins"/>
    <property type="match status" value="2"/>
</dbReference>
<feature type="compositionally biased region" description="Low complexity" evidence="7">
    <location>
        <begin position="752"/>
        <end position="822"/>
    </location>
</feature>
<evidence type="ECO:0000256" key="3">
    <source>
        <dbReference type="ARBA" id="ARBA00022512"/>
    </source>
</evidence>